<dbReference type="InterPro" id="IPR042099">
    <property type="entry name" value="ANL_N_sf"/>
</dbReference>
<evidence type="ECO:0000259" key="2">
    <source>
        <dbReference type="Pfam" id="PF00501"/>
    </source>
</evidence>
<reference evidence="3 4" key="1">
    <citation type="submission" date="2017-09" db="EMBL/GenBank/DDBJ databases">
        <title>Genome sequences of Natrinema ejinorence JCM 13890T.</title>
        <authorList>
            <person name="Roh S.W."/>
            <person name="Kim Y.B."/>
            <person name="Kim J.Y."/>
        </authorList>
    </citation>
    <scope>NUCLEOTIDE SEQUENCE [LARGE SCALE GENOMIC DNA]</scope>
    <source>
        <strain evidence="3 4">JCM 13890</strain>
    </source>
</reference>
<feature type="domain" description="AMP-dependent synthetase/ligase" evidence="2">
    <location>
        <begin position="12"/>
        <end position="126"/>
    </location>
</feature>
<dbReference type="InterPro" id="IPR000873">
    <property type="entry name" value="AMP-dep_synth/lig_dom"/>
</dbReference>
<feature type="region of interest" description="Disordered" evidence="1">
    <location>
        <begin position="381"/>
        <end position="406"/>
    </location>
</feature>
<comment type="caution">
    <text evidence="3">The sequence shown here is derived from an EMBL/GenBank/DDBJ whole genome shotgun (WGS) entry which is preliminary data.</text>
</comment>
<dbReference type="PANTHER" id="PTHR43767:SF1">
    <property type="entry name" value="NONRIBOSOMAL PEPTIDE SYNTHASE PES1 (EUROFUNG)-RELATED"/>
    <property type="match status" value="1"/>
</dbReference>
<feature type="compositionally biased region" description="Basic and acidic residues" evidence="1">
    <location>
        <begin position="390"/>
        <end position="406"/>
    </location>
</feature>
<protein>
    <submittedName>
        <fullName evidence="3">Acyl-CoA synthetase</fullName>
    </submittedName>
</protein>
<proteinExistence type="predicted"/>
<evidence type="ECO:0000313" key="4">
    <source>
        <dbReference type="Proteomes" id="UP000219689"/>
    </source>
</evidence>
<dbReference type="EMBL" id="NXNI01000001">
    <property type="protein sequence ID" value="PCR90184.1"/>
    <property type="molecule type" value="Genomic_DNA"/>
</dbReference>
<dbReference type="PANTHER" id="PTHR43767">
    <property type="entry name" value="LONG-CHAIN-FATTY-ACID--COA LIGASE"/>
    <property type="match status" value="1"/>
</dbReference>
<dbReference type="Proteomes" id="UP000219689">
    <property type="component" value="Unassembled WGS sequence"/>
</dbReference>
<organism evidence="3 4">
    <name type="scientific">Natrinema ejinorense</name>
    <dbReference type="NCBI Taxonomy" id="373386"/>
    <lineage>
        <taxon>Archaea</taxon>
        <taxon>Methanobacteriati</taxon>
        <taxon>Methanobacteriota</taxon>
        <taxon>Stenosarchaea group</taxon>
        <taxon>Halobacteria</taxon>
        <taxon>Halobacteriales</taxon>
        <taxon>Natrialbaceae</taxon>
        <taxon>Natrinema</taxon>
    </lineage>
</organism>
<sequence length="406" mass="43163">MTNFVRELQSAAMMNTTATAVECDEPVTFSQLWSATDSFAGGLQDSELTAGDRVTVHLSDPRSFLIAVYGTLRAGCVPVTLPEASENRDVKRAVAETEPKAHVTDSGRIMALLNSSESLRLAVIVDNEVRLGVSLSTFLENDGMNGSNSRTGIDVVRRADDSPGLIAYLERDAPDPLAVVYTHASLRAAANAGTTLGSIESDGDLESHRSALSLSNSIELMYGANAILTDGGSYHPIPDPDPETIRSLLVATDIDRTFVTPSQYRALRASDPSVDEGDLRVVTPLSTALDTQVRDGGDAVRLCVLPEIGISHVRSPVDVEAGRLGRSLPGVRACVLEEGGSDELAVSGPALMDGYFDRPALTDETVTTIDGDRWIETGLSVQSQDGPIDLGERAETGRALPSDERP</sequence>
<dbReference type="RefSeq" id="WP_097379129.1">
    <property type="nucleotide sequence ID" value="NZ_NXNI01000001.1"/>
</dbReference>
<evidence type="ECO:0000256" key="1">
    <source>
        <dbReference type="SAM" id="MobiDB-lite"/>
    </source>
</evidence>
<name>A0A2A5QTP7_9EURY</name>
<accession>A0A2A5QTP7</accession>
<dbReference type="OrthoDB" id="161417at2157"/>
<evidence type="ECO:0000313" key="3">
    <source>
        <dbReference type="EMBL" id="PCR90184.1"/>
    </source>
</evidence>
<dbReference type="AlphaFoldDB" id="A0A2A5QTP7"/>
<dbReference type="Pfam" id="PF00501">
    <property type="entry name" value="AMP-binding"/>
    <property type="match status" value="1"/>
</dbReference>
<dbReference type="InterPro" id="IPR050237">
    <property type="entry name" value="ATP-dep_AMP-bd_enzyme"/>
</dbReference>
<dbReference type="Gene3D" id="3.40.50.12780">
    <property type="entry name" value="N-terminal domain of ligase-like"/>
    <property type="match status" value="1"/>
</dbReference>
<keyword evidence="4" id="KW-1185">Reference proteome</keyword>
<dbReference type="SUPFAM" id="SSF56801">
    <property type="entry name" value="Acetyl-CoA synthetase-like"/>
    <property type="match status" value="1"/>
</dbReference>
<gene>
    <name evidence="3" type="ORF">CP557_06285</name>
</gene>